<organism evidence="1 2">
    <name type="scientific">Panagrolaimus sp. JU765</name>
    <dbReference type="NCBI Taxonomy" id="591449"/>
    <lineage>
        <taxon>Eukaryota</taxon>
        <taxon>Metazoa</taxon>
        <taxon>Ecdysozoa</taxon>
        <taxon>Nematoda</taxon>
        <taxon>Chromadorea</taxon>
        <taxon>Rhabditida</taxon>
        <taxon>Tylenchina</taxon>
        <taxon>Panagrolaimomorpha</taxon>
        <taxon>Panagrolaimoidea</taxon>
        <taxon>Panagrolaimidae</taxon>
        <taxon>Panagrolaimus</taxon>
    </lineage>
</organism>
<name>A0AC34QTT9_9BILA</name>
<dbReference type="WBParaSite" id="JU765_v2.g19250.t1">
    <property type="protein sequence ID" value="JU765_v2.g19250.t1"/>
    <property type="gene ID" value="JU765_v2.g19250"/>
</dbReference>
<reference evidence="2" key="1">
    <citation type="submission" date="2022-11" db="UniProtKB">
        <authorList>
            <consortium name="WormBaseParasite"/>
        </authorList>
    </citation>
    <scope>IDENTIFICATION</scope>
</reference>
<evidence type="ECO:0000313" key="1">
    <source>
        <dbReference type="Proteomes" id="UP000887576"/>
    </source>
</evidence>
<evidence type="ECO:0000313" key="2">
    <source>
        <dbReference type="WBParaSite" id="JU765_v2.g19250.t1"/>
    </source>
</evidence>
<dbReference type="Proteomes" id="UP000887576">
    <property type="component" value="Unplaced"/>
</dbReference>
<accession>A0AC34QTT9</accession>
<sequence length="315" mass="36525">MFILEQYSRAVKEFLELKFSSAKNKDVVKYEYLDFDGVRYLLINPDEETTDILLLSVAVPYYSELQSHGADALLRKEYAGYIQDKPQPGYSATLLFDLNKLPEDTDALALKAAYLKRNCFASVFHKYFDFQAKMEKEKAEIPNNTRAVIHYRPQETLYIKASFDRVTVIFSTLFKDSGDSILGKIFLQEFGAVKASQTAPQVLYRYREPPAELQDCKDALVGENVGYVTFVLFPRHTKPEFRDNTIDLLHIFRDYLHYHIKCSKAFLHTRLRTKTADFLKVLNRARPYNRELRTINGKTFTIDPALENKPEQPQA</sequence>
<protein>
    <submittedName>
        <fullName evidence="2">Arp2/3 complex 34 kDa subunit</fullName>
    </submittedName>
</protein>
<proteinExistence type="predicted"/>